<dbReference type="InterPro" id="IPR056030">
    <property type="entry name" value="DUF7611"/>
</dbReference>
<accession>A0A0A1TRZ0</accession>
<dbReference type="OrthoDB" id="4356615at2759"/>
<feature type="compositionally biased region" description="Polar residues" evidence="1">
    <location>
        <begin position="303"/>
        <end position="312"/>
    </location>
</feature>
<feature type="compositionally biased region" description="Polar residues" evidence="1">
    <location>
        <begin position="320"/>
        <end position="337"/>
    </location>
</feature>
<evidence type="ECO:0000313" key="7">
    <source>
        <dbReference type="Proteomes" id="UP000039046"/>
    </source>
</evidence>
<gene>
    <name evidence="6" type="ORF">VHEMI10504</name>
</gene>
<keyword evidence="7" id="KW-1185">Reference proteome</keyword>
<dbReference type="HOGENOM" id="CLU_003334_1_0_1"/>
<evidence type="ECO:0000259" key="4">
    <source>
        <dbReference type="Pfam" id="PF24588"/>
    </source>
</evidence>
<proteinExistence type="predicted"/>
<reference evidence="6 7" key="1">
    <citation type="journal article" date="2015" name="Genome Announc.">
        <title>Draft Genome Sequence and Gene Annotation of the Entomopathogenic Fungus Verticillium hemipterigenum.</title>
        <authorList>
            <person name="Horn F."/>
            <person name="Habel A."/>
            <person name="Scharf D.H."/>
            <person name="Dworschak J."/>
            <person name="Brakhage A.A."/>
            <person name="Guthke R."/>
            <person name="Hertweck C."/>
            <person name="Linde J."/>
        </authorList>
    </citation>
    <scope>NUCLEOTIDE SEQUENCE [LARGE SCALE GENOMIC DNA]</scope>
</reference>
<dbReference type="Pfam" id="PF24586">
    <property type="entry name" value="DUF7611"/>
    <property type="match status" value="1"/>
</dbReference>
<feature type="compositionally biased region" description="Polar residues" evidence="1">
    <location>
        <begin position="64"/>
        <end position="81"/>
    </location>
</feature>
<sequence length="1114" mass="124203">MDFSDGRSKRDRLMGRLFGGKEKKETQIEAAANVDDFLRNTSDDLSVAHPVPPPPPSALPKLDTTISRYPQALAVNQSMPVQQTSRPSSSSRQEQQPPSPRKPRPNRKGQHVTFMNGPPAVIGVGGDECEFPVMEIAKSKPKRSPSAPAGPFKPSPTKRRPAPLSSEPFTQPPLRRAATGNGGVFSPVSPPIGSDDSAPEVSPLSPISMNLMPARDNDTLFVPKGSKDDNRRSFIEMQSAQMRQDEGLAFAKAVRVNSVAYTGNWEDGAPPGMGTMPISPDPKRPLRESPESMSHQAHGDGSPSASIHSNVSALAPQPAPYSSNPISRQTSTISTMSRVDRADAGQLHTRMASVRLQDSMNAAGGDALSLFVTRTTHLYELFRLHAETVRSIPSSSPKDASRASLWWFLRGRMGLEIAVRERPTTPQSQMQNEMDRQQAYTNLSKSYWLAEEMIPEILQIHGAVAEPEVDVVRQQVVSALTKLSMSMKRNGFLPPEETFLPQTVDKFIWVEYPAVSQDMLGLLSGNWGSGMSAMQQPLVSLQLMDALPLGDTVDHFSYGRVMVDAYLMEQGRESQQLYFPCMLSMVRPQRDMGLIFVLASQNGIVQMAIQDSRGSGPTWKDIRWRNEACCLEMRLPRGFILNIQMSQQDYRMLWNMYDFGAKVRSTLQPRPDEVMVFQNTIRSFQYIDADPQSRIFPKEPVQFCDVALFERVRKVNGPSGMRTFHAGCRIAAVTGPRTRTLSSVHHSYNPDMPIQFGFFRGEDQCPALSVRFDNGRQRGRMVLVFGDEKERVRFHSLLTGTDLDADERIFCNVFLKSHMISQSLREPRGMMPFAGLPWNAARVVNDQLGPSGDQPSTVLADKLKIVLEYQSGTITDRVNVDTGELRMRVDAAYPCMLRLLRQPQHDITMACLEMPSPNDHPSQMAEALRLINTSQTIRTLEFNTIKDLHDFQFAITGYRVVFDGVASLFAIARRRSVVPIHKKWEAEKTRIQIVRNGDGHVQLLAFFEDFQYGHCMGFQLKGTDVYESFSKSSKAGIKIVDAKFPLPRLPEDKNADFDDMAFVCLDLPDLPGEHDDISIFFDTEAERDMLCGCLPADVKGASRLGARLLKNNSG</sequence>
<evidence type="ECO:0000259" key="3">
    <source>
        <dbReference type="Pfam" id="PF24587"/>
    </source>
</evidence>
<feature type="region of interest" description="Disordered" evidence="1">
    <location>
        <begin position="265"/>
        <end position="338"/>
    </location>
</feature>
<feature type="domain" description="DUF7613" evidence="4">
    <location>
        <begin position="805"/>
        <end position="956"/>
    </location>
</feature>
<protein>
    <submittedName>
        <fullName evidence="6">Uncharacterized protein</fullName>
    </submittedName>
</protein>
<dbReference type="InterPro" id="IPR056033">
    <property type="entry name" value="DUF7614"/>
</dbReference>
<evidence type="ECO:0000256" key="1">
    <source>
        <dbReference type="SAM" id="MobiDB-lite"/>
    </source>
</evidence>
<dbReference type="AlphaFoldDB" id="A0A0A1TRZ0"/>
<evidence type="ECO:0000259" key="5">
    <source>
        <dbReference type="Pfam" id="PF24589"/>
    </source>
</evidence>
<feature type="region of interest" description="Disordered" evidence="1">
    <location>
        <begin position="137"/>
        <end position="182"/>
    </location>
</feature>
<organism evidence="6 7">
    <name type="scientific">[Torrubiella] hemipterigena</name>
    <dbReference type="NCBI Taxonomy" id="1531966"/>
    <lineage>
        <taxon>Eukaryota</taxon>
        <taxon>Fungi</taxon>
        <taxon>Dikarya</taxon>
        <taxon>Ascomycota</taxon>
        <taxon>Pezizomycotina</taxon>
        <taxon>Sordariomycetes</taxon>
        <taxon>Hypocreomycetidae</taxon>
        <taxon>Hypocreales</taxon>
        <taxon>Clavicipitaceae</taxon>
        <taxon>Clavicipitaceae incertae sedis</taxon>
        <taxon>'Torrubiella' clade</taxon>
    </lineage>
</organism>
<feature type="region of interest" description="Disordered" evidence="1">
    <location>
        <begin position="1"/>
        <end position="27"/>
    </location>
</feature>
<evidence type="ECO:0000313" key="6">
    <source>
        <dbReference type="EMBL" id="CEJ95000.1"/>
    </source>
</evidence>
<dbReference type="InterPro" id="IPR056032">
    <property type="entry name" value="DUF7613"/>
</dbReference>
<feature type="domain" description="DUF7614" evidence="5">
    <location>
        <begin position="962"/>
        <end position="1095"/>
    </location>
</feature>
<feature type="domain" description="DUF7611" evidence="2">
    <location>
        <begin position="512"/>
        <end position="667"/>
    </location>
</feature>
<name>A0A0A1TRZ0_9HYPO</name>
<evidence type="ECO:0000259" key="2">
    <source>
        <dbReference type="Pfam" id="PF24586"/>
    </source>
</evidence>
<dbReference type="STRING" id="1531966.A0A0A1TRZ0"/>
<dbReference type="Proteomes" id="UP000039046">
    <property type="component" value="Unassembled WGS sequence"/>
</dbReference>
<dbReference type="InterPro" id="IPR056031">
    <property type="entry name" value="DUF7612"/>
</dbReference>
<feature type="compositionally biased region" description="Low complexity" evidence="1">
    <location>
        <begin position="82"/>
        <end position="96"/>
    </location>
</feature>
<feature type="compositionally biased region" description="Basic residues" evidence="1">
    <location>
        <begin position="101"/>
        <end position="110"/>
    </location>
</feature>
<feature type="region of interest" description="Disordered" evidence="1">
    <location>
        <begin position="43"/>
        <end position="121"/>
    </location>
</feature>
<feature type="compositionally biased region" description="Basic and acidic residues" evidence="1">
    <location>
        <begin position="281"/>
        <end position="290"/>
    </location>
</feature>
<dbReference type="EMBL" id="CDHN01000008">
    <property type="protein sequence ID" value="CEJ95000.1"/>
    <property type="molecule type" value="Genomic_DNA"/>
</dbReference>
<dbReference type="Pfam" id="PF24588">
    <property type="entry name" value="DUF7613"/>
    <property type="match status" value="1"/>
</dbReference>
<dbReference type="Pfam" id="PF24589">
    <property type="entry name" value="DUF7614"/>
    <property type="match status" value="1"/>
</dbReference>
<dbReference type="Pfam" id="PF24587">
    <property type="entry name" value="DUF7612"/>
    <property type="match status" value="1"/>
</dbReference>
<feature type="domain" description="DUF7612" evidence="3">
    <location>
        <begin position="669"/>
        <end position="801"/>
    </location>
</feature>